<dbReference type="InterPro" id="IPR019826">
    <property type="entry name" value="Carboxylesterase_B_AS"/>
</dbReference>
<evidence type="ECO:0000313" key="6">
    <source>
        <dbReference type="Proteomes" id="UP000663853"/>
    </source>
</evidence>
<feature type="domain" description="Carboxylesterase type B" evidence="4">
    <location>
        <begin position="24"/>
        <end position="343"/>
    </location>
</feature>
<dbReference type="PANTHER" id="PTHR11559">
    <property type="entry name" value="CARBOXYLESTERASE"/>
    <property type="match status" value="1"/>
</dbReference>
<dbReference type="Gene3D" id="3.40.50.1820">
    <property type="entry name" value="alpha/beta hydrolase"/>
    <property type="match status" value="1"/>
</dbReference>
<dbReference type="InterPro" id="IPR029058">
    <property type="entry name" value="AB_hydrolase_fold"/>
</dbReference>
<comment type="similarity">
    <text evidence="1 3">Belongs to the type-B carboxylesterase/lipase family.</text>
</comment>
<reference evidence="5" key="1">
    <citation type="submission" date="2021-01" db="EMBL/GenBank/DDBJ databases">
        <authorList>
            <person name="Kaushik A."/>
        </authorList>
    </citation>
    <scope>NUCLEOTIDE SEQUENCE</scope>
    <source>
        <strain evidence="5">AG6-10EEA</strain>
    </source>
</reference>
<dbReference type="AlphaFoldDB" id="A0A8H3H7L2"/>
<dbReference type="Proteomes" id="UP000663853">
    <property type="component" value="Unassembled WGS sequence"/>
</dbReference>
<dbReference type="PROSITE" id="PS00122">
    <property type="entry name" value="CARBOXYLESTERASE_B_1"/>
    <property type="match status" value="1"/>
</dbReference>
<keyword evidence="2 3" id="KW-0378">Hydrolase</keyword>
<dbReference type="InterPro" id="IPR050309">
    <property type="entry name" value="Type-B_Carboxylest/Lipase"/>
</dbReference>
<evidence type="ECO:0000256" key="2">
    <source>
        <dbReference type="ARBA" id="ARBA00022801"/>
    </source>
</evidence>
<sequence>MLSTHTTVTRDLGTTRPSFCRGFIYSPSLGATKKKLPVLVWIHGGGYRTLFSDAASYDPTPLIQASNISLVAVVIQYRLGMFGFLPGREVKQNGVLNAGLLDIQFALKWTQENVHLFGGDPDQVTIWGESAGAGAVLMQAVAEGGRTHPVLFKRAVASSPYLPAAYGYDDVESQLQYASFINNTRSVKRIYPLWSLFLIIICPRYSCTNATDTLGCLRGLDHVTLAEMNTQTPRFVVDGTLLTQRPQLLLEQGLVNGEQLISLHNANEGQIFISQDTNSTIQSLIVGFFPRLSQQNITAVEDVYRDFASDNASEADNTYKMQTMVLAESIFVCPSFWLADAFPKTSYKGQFAVPPAVHGLDLSVYFPDIGYPIALPVQPISRSLTQSFMGSPNNNPMNQSINPDWAKYDPVNPKEMIFNVTESGVADPEVEKVDSGLRHRCSLWGALAPFTQQ</sequence>
<dbReference type="EC" id="3.1.1.-" evidence="3"/>
<dbReference type="GO" id="GO:0016787">
    <property type="term" value="F:hydrolase activity"/>
    <property type="evidence" value="ECO:0007669"/>
    <property type="project" value="UniProtKB-KW"/>
</dbReference>
<proteinExistence type="inferred from homology"/>
<dbReference type="Pfam" id="PF00135">
    <property type="entry name" value="COesterase"/>
    <property type="match status" value="1"/>
</dbReference>
<accession>A0A8H3H7L2</accession>
<evidence type="ECO:0000256" key="3">
    <source>
        <dbReference type="RuleBase" id="RU361235"/>
    </source>
</evidence>
<evidence type="ECO:0000259" key="4">
    <source>
        <dbReference type="Pfam" id="PF00135"/>
    </source>
</evidence>
<name>A0A8H3H7L2_9AGAM</name>
<organism evidence="5 6">
    <name type="scientific">Rhizoctonia solani</name>
    <dbReference type="NCBI Taxonomy" id="456999"/>
    <lineage>
        <taxon>Eukaryota</taxon>
        <taxon>Fungi</taxon>
        <taxon>Dikarya</taxon>
        <taxon>Basidiomycota</taxon>
        <taxon>Agaricomycotina</taxon>
        <taxon>Agaricomycetes</taxon>
        <taxon>Cantharellales</taxon>
        <taxon>Ceratobasidiaceae</taxon>
        <taxon>Rhizoctonia</taxon>
    </lineage>
</organism>
<dbReference type="InterPro" id="IPR002018">
    <property type="entry name" value="CarbesteraseB"/>
</dbReference>
<gene>
    <name evidence="5" type="ORF">RDB_LOCUS101232</name>
</gene>
<evidence type="ECO:0000313" key="5">
    <source>
        <dbReference type="EMBL" id="CAE6491014.1"/>
    </source>
</evidence>
<protein>
    <recommendedName>
        <fullName evidence="3">Carboxylic ester hydrolase</fullName>
        <ecNumber evidence="3">3.1.1.-</ecNumber>
    </recommendedName>
</protein>
<dbReference type="SUPFAM" id="SSF53474">
    <property type="entry name" value="alpha/beta-Hydrolases"/>
    <property type="match status" value="1"/>
</dbReference>
<dbReference type="EMBL" id="CAJMXA010003091">
    <property type="protein sequence ID" value="CAE6491014.1"/>
    <property type="molecule type" value="Genomic_DNA"/>
</dbReference>
<comment type="caution">
    <text evidence="5">The sequence shown here is derived from an EMBL/GenBank/DDBJ whole genome shotgun (WGS) entry which is preliminary data.</text>
</comment>
<evidence type="ECO:0000256" key="1">
    <source>
        <dbReference type="ARBA" id="ARBA00005964"/>
    </source>
</evidence>